<dbReference type="SUPFAM" id="SSF53756">
    <property type="entry name" value="UDP-Glycosyltransferase/glycogen phosphorylase"/>
    <property type="match status" value="1"/>
</dbReference>
<organism evidence="7 8">
    <name type="scientific">Dyadobacter linearis</name>
    <dbReference type="NCBI Taxonomy" id="2823330"/>
    <lineage>
        <taxon>Bacteria</taxon>
        <taxon>Pseudomonadati</taxon>
        <taxon>Bacteroidota</taxon>
        <taxon>Cytophagia</taxon>
        <taxon>Cytophagales</taxon>
        <taxon>Spirosomataceae</taxon>
        <taxon>Dyadobacter</taxon>
    </lineage>
</organism>
<proteinExistence type="inferred from homology"/>
<reference evidence="7 8" key="1">
    <citation type="submission" date="2021-04" db="EMBL/GenBank/DDBJ databases">
        <authorList>
            <person name="Rodrigo-Torres L."/>
            <person name="Arahal R. D."/>
            <person name="Lucena T."/>
        </authorList>
    </citation>
    <scope>NUCLEOTIDE SEQUENCE [LARGE SCALE GENOMIC DNA]</scope>
    <source>
        <strain evidence="7 8">CECT 9623</strain>
    </source>
</reference>
<keyword evidence="8" id="KW-1185">Reference proteome</keyword>
<accession>A0ABN7R3M1</accession>
<dbReference type="InterPro" id="IPR007235">
    <property type="entry name" value="Glyco_trans_28_C"/>
</dbReference>
<evidence type="ECO:0000313" key="7">
    <source>
        <dbReference type="EMBL" id="CAG5068548.1"/>
    </source>
</evidence>
<evidence type="ECO:0000256" key="3">
    <source>
        <dbReference type="ARBA" id="ARBA00022676"/>
    </source>
</evidence>
<dbReference type="EMBL" id="CAJRAU010000002">
    <property type="protein sequence ID" value="CAG5068548.1"/>
    <property type="molecule type" value="Genomic_DNA"/>
</dbReference>
<dbReference type="Gene3D" id="3.40.50.2000">
    <property type="entry name" value="Glycogen Phosphorylase B"/>
    <property type="match status" value="1"/>
</dbReference>
<evidence type="ECO:0000256" key="4">
    <source>
        <dbReference type="ARBA" id="ARBA00022679"/>
    </source>
</evidence>
<protein>
    <recommendedName>
        <fullName evidence="6">Glycosyl transferase family 28 C-terminal domain-containing protein</fullName>
    </recommendedName>
</protein>
<feature type="domain" description="Glycosyl transferase family 28 C-terminal" evidence="6">
    <location>
        <begin position="1"/>
        <end position="138"/>
    </location>
</feature>
<evidence type="ECO:0000259" key="6">
    <source>
        <dbReference type="Pfam" id="PF04101"/>
    </source>
</evidence>
<evidence type="ECO:0000256" key="1">
    <source>
        <dbReference type="ARBA" id="ARBA00004240"/>
    </source>
</evidence>
<dbReference type="PANTHER" id="PTHR12867">
    <property type="entry name" value="GLYCOSYL TRANSFERASE-RELATED"/>
    <property type="match status" value="1"/>
</dbReference>
<keyword evidence="3" id="KW-0328">Glycosyltransferase</keyword>
<evidence type="ECO:0000256" key="2">
    <source>
        <dbReference type="ARBA" id="ARBA00006962"/>
    </source>
</evidence>
<dbReference type="InterPro" id="IPR039042">
    <property type="entry name" value="Alg13-like"/>
</dbReference>
<comment type="similarity">
    <text evidence="2">Belongs to the glycosyltransferase 28 family.</text>
</comment>
<comment type="caution">
    <text evidence="7">The sequence shown here is derived from an EMBL/GenBank/DDBJ whole genome shotgun (WGS) entry which is preliminary data.</text>
</comment>
<dbReference type="Pfam" id="PF04101">
    <property type="entry name" value="Glyco_tran_28_C"/>
    <property type="match status" value="1"/>
</dbReference>
<gene>
    <name evidence="7" type="ORF">DYBT9623_01279</name>
</gene>
<sequence length="163" mass="18036">MIFVTVGTQGAFDRLISTMDQVAELLPHITFVAQVSTGGSYKAKHMKALEFISPTEFDKYFSAAELVVSHAGMGTIISAFEREKPILVLPKLVKYGEHRNDHQLATAKRLESLNYVHVAYDEQQLKEKVLSMAKGALNPLHSVGKYASLELINSLQNFMAVPA</sequence>
<comment type="subcellular location">
    <subcellularLocation>
        <location evidence="1">Endoplasmic reticulum</location>
    </subcellularLocation>
</comment>
<dbReference type="RefSeq" id="WP_215232692.1">
    <property type="nucleotide sequence ID" value="NZ_CAJRAU010000002.1"/>
</dbReference>
<dbReference type="Proteomes" id="UP000679725">
    <property type="component" value="Unassembled WGS sequence"/>
</dbReference>
<keyword evidence="4" id="KW-0808">Transferase</keyword>
<evidence type="ECO:0000313" key="8">
    <source>
        <dbReference type="Proteomes" id="UP000679725"/>
    </source>
</evidence>
<keyword evidence="5" id="KW-0256">Endoplasmic reticulum</keyword>
<dbReference type="PANTHER" id="PTHR12867:SF6">
    <property type="entry name" value="N-ACETYLGLUCOSAMINYLDIPHOSPHODOLICHOL N-ACETYLGLUCOSAMINYLTRANSFERASE"/>
    <property type="match status" value="1"/>
</dbReference>
<evidence type="ECO:0000256" key="5">
    <source>
        <dbReference type="ARBA" id="ARBA00022824"/>
    </source>
</evidence>
<name>A0ABN7R3M1_9BACT</name>